<sequence>MKKNFAIPLEKIKPVAEGYGGCFATDVIMVDGEPVGYMYREEADFEEDSGWRFLAGIESQNYLDDANNTGIYDINEVANYDPNIIPMLDSPVGSAFEWDEETESFVAVDEEDDEEE</sequence>
<dbReference type="EMBL" id="SJPT01000003">
    <property type="protein sequence ID" value="TWU24383.1"/>
    <property type="molecule type" value="Genomic_DNA"/>
</dbReference>
<gene>
    <name evidence="2" type="ORF">Pla52o_23100</name>
</gene>
<evidence type="ECO:0000259" key="1">
    <source>
        <dbReference type="Pfam" id="PF09951"/>
    </source>
</evidence>
<keyword evidence="3" id="KW-1185">Reference proteome</keyword>
<dbReference type="Pfam" id="PF09951">
    <property type="entry name" value="Imm33"/>
    <property type="match status" value="1"/>
</dbReference>
<reference evidence="2 3" key="1">
    <citation type="submission" date="2019-02" db="EMBL/GenBank/DDBJ databases">
        <title>Deep-cultivation of Planctomycetes and their phenomic and genomic characterization uncovers novel biology.</title>
        <authorList>
            <person name="Wiegand S."/>
            <person name="Jogler M."/>
            <person name="Boedeker C."/>
            <person name="Pinto D."/>
            <person name="Vollmers J."/>
            <person name="Rivas-Marin E."/>
            <person name="Kohn T."/>
            <person name="Peeters S.H."/>
            <person name="Heuer A."/>
            <person name="Rast P."/>
            <person name="Oberbeckmann S."/>
            <person name="Bunk B."/>
            <person name="Jeske O."/>
            <person name="Meyerdierks A."/>
            <person name="Storesund J.E."/>
            <person name="Kallscheuer N."/>
            <person name="Luecker S."/>
            <person name="Lage O.M."/>
            <person name="Pohl T."/>
            <person name="Merkel B.J."/>
            <person name="Hornburger P."/>
            <person name="Mueller R.-W."/>
            <person name="Bruemmer F."/>
            <person name="Labrenz M."/>
            <person name="Spormann A.M."/>
            <person name="Op Den Camp H."/>
            <person name="Overmann J."/>
            <person name="Amann R."/>
            <person name="Jetten M.S.M."/>
            <person name="Mascher T."/>
            <person name="Medema M.H."/>
            <person name="Devos D.P."/>
            <person name="Kaster A.-K."/>
            <person name="Ovreas L."/>
            <person name="Rohde M."/>
            <person name="Galperin M.Y."/>
            <person name="Jogler C."/>
        </authorList>
    </citation>
    <scope>NUCLEOTIDE SEQUENCE [LARGE SCALE GENOMIC DNA]</scope>
    <source>
        <strain evidence="2 3">Pla52o</strain>
    </source>
</reference>
<feature type="domain" description="Immunity protein Imm33" evidence="1">
    <location>
        <begin position="22"/>
        <end position="107"/>
    </location>
</feature>
<organism evidence="2 3">
    <name type="scientific">Novipirellula galeiformis</name>
    <dbReference type="NCBI Taxonomy" id="2528004"/>
    <lineage>
        <taxon>Bacteria</taxon>
        <taxon>Pseudomonadati</taxon>
        <taxon>Planctomycetota</taxon>
        <taxon>Planctomycetia</taxon>
        <taxon>Pirellulales</taxon>
        <taxon>Pirellulaceae</taxon>
        <taxon>Novipirellula</taxon>
    </lineage>
</organism>
<dbReference type="InterPro" id="IPR018689">
    <property type="entry name" value="Imm33_dom"/>
</dbReference>
<protein>
    <recommendedName>
        <fullName evidence="1">Immunity protein Imm33 domain-containing protein</fullName>
    </recommendedName>
</protein>
<dbReference type="OrthoDB" id="4827574at2"/>
<name>A0A5C6CHK4_9BACT</name>
<evidence type="ECO:0000313" key="3">
    <source>
        <dbReference type="Proteomes" id="UP000316304"/>
    </source>
</evidence>
<dbReference type="PANTHER" id="PTHR38743:SF2">
    <property type="entry name" value="DUF2185 DOMAIN-CONTAINING PROTEIN"/>
    <property type="match status" value="1"/>
</dbReference>
<accession>A0A5C6CHK4</accession>
<dbReference type="RefSeq" id="WP_146594561.1">
    <property type="nucleotide sequence ID" value="NZ_SJPT01000003.1"/>
</dbReference>
<dbReference type="AlphaFoldDB" id="A0A5C6CHK4"/>
<proteinExistence type="predicted"/>
<comment type="caution">
    <text evidence="2">The sequence shown here is derived from an EMBL/GenBank/DDBJ whole genome shotgun (WGS) entry which is preliminary data.</text>
</comment>
<dbReference type="Proteomes" id="UP000316304">
    <property type="component" value="Unassembled WGS sequence"/>
</dbReference>
<dbReference type="PANTHER" id="PTHR38743">
    <property type="entry name" value="SIMILAR TO GLYOXYLASE I FAMILY PROTEIN"/>
    <property type="match status" value="1"/>
</dbReference>
<evidence type="ECO:0000313" key="2">
    <source>
        <dbReference type="EMBL" id="TWU24383.1"/>
    </source>
</evidence>